<feature type="transmembrane region" description="Helical" evidence="2">
    <location>
        <begin position="58"/>
        <end position="80"/>
    </location>
</feature>
<feature type="transmembrane region" description="Helical" evidence="2">
    <location>
        <begin position="145"/>
        <end position="168"/>
    </location>
</feature>
<feature type="transmembrane region" description="Helical" evidence="2">
    <location>
        <begin position="371"/>
        <end position="392"/>
    </location>
</feature>
<reference evidence="3 4" key="1">
    <citation type="submission" date="2019-12" db="EMBL/GenBank/DDBJ databases">
        <title>Isolation and characterization of three novel carbon monoxide-oxidizing members of Halobacteria from salione crusts and soils.</title>
        <authorList>
            <person name="Myers M.R."/>
            <person name="King G.M."/>
        </authorList>
    </citation>
    <scope>NUCLEOTIDE SEQUENCE [LARGE SCALE GENOMIC DNA]</scope>
    <source>
        <strain evidence="3 4">WSH3</strain>
    </source>
</reference>
<evidence type="ECO:0000256" key="2">
    <source>
        <dbReference type="SAM" id="Phobius"/>
    </source>
</evidence>
<feature type="transmembrane region" description="Helical" evidence="2">
    <location>
        <begin position="188"/>
        <end position="209"/>
    </location>
</feature>
<dbReference type="RefSeq" id="WP_159764892.1">
    <property type="nucleotide sequence ID" value="NZ_WUUT01000006.1"/>
</dbReference>
<accession>A0A6B0TAW2</accession>
<dbReference type="InterPro" id="IPR036927">
    <property type="entry name" value="Cyt_c_oxase-like_su1_sf"/>
</dbReference>
<dbReference type="AlphaFoldDB" id="A0A6B0TAW2"/>
<dbReference type="EMBL" id="WUUT01000006">
    <property type="protein sequence ID" value="MXR52753.1"/>
    <property type="molecule type" value="Genomic_DNA"/>
</dbReference>
<feature type="transmembrane region" description="Helical" evidence="2">
    <location>
        <begin position="398"/>
        <end position="422"/>
    </location>
</feature>
<keyword evidence="2" id="KW-0472">Membrane</keyword>
<protein>
    <recommendedName>
        <fullName evidence="5">Cbb3-type cytochrome c oxidase subunit I</fullName>
    </recommendedName>
</protein>
<evidence type="ECO:0000313" key="3">
    <source>
        <dbReference type="EMBL" id="MXR52753.1"/>
    </source>
</evidence>
<gene>
    <name evidence="3" type="ORF">GRX03_14205</name>
</gene>
<feature type="transmembrane region" description="Helical" evidence="2">
    <location>
        <begin position="287"/>
        <end position="307"/>
    </location>
</feature>
<evidence type="ECO:0000256" key="1">
    <source>
        <dbReference type="SAM" id="MobiDB-lite"/>
    </source>
</evidence>
<feature type="transmembrane region" description="Helical" evidence="2">
    <location>
        <begin position="327"/>
        <end position="350"/>
    </location>
</feature>
<proteinExistence type="predicted"/>
<dbReference type="Proteomes" id="UP000466535">
    <property type="component" value="Unassembled WGS sequence"/>
</dbReference>
<feature type="region of interest" description="Disordered" evidence="1">
    <location>
        <begin position="436"/>
        <end position="457"/>
    </location>
</feature>
<feature type="transmembrane region" description="Helical" evidence="2">
    <location>
        <begin position="252"/>
        <end position="275"/>
    </location>
</feature>
<sequence>MSAIPSGLETDKQPPMTLPLRHFVVALAFLLAGVGLGVASAVGWLSGLVRLAHLHALLAGWICLTIMGAMTQFVPVWSAVSLHSRRLAAVQLWLVAGGLVGFVAALLALDLTLLAVAGGVMLVGFWLFVYNILRTLPSLREFDVTEAHFALALGFFLAATTLGLLLAVDFTTGILYEWGLNRMAVVGAHATLAVFGAVMTTVVGALYQLGTMFTQTELGRVDTLLQRGESVAYPLGVVALAGGRLLEHPALARLGGLAIVGSLLAVAVVIARKLLESQVDWTPMLSRYAVVALAIVAWAGLTAPAWLADPLALDRLLAAPGAIHLLAFGVIGFVVFGTLYHVVPFIIWVHRYSDLLGYEPVPMIDDLYSDRLAVVDFGCLLGGLGGVFAGVYFGGPTILLVAGGTLAIIGAAVFTANMLLVIRRHSPHTLVGILGVPGDHTRGETDPSPGVDPTERE</sequence>
<dbReference type="PRINTS" id="PR00173">
    <property type="entry name" value="EDTRNSPORT"/>
</dbReference>
<keyword evidence="2" id="KW-0812">Transmembrane</keyword>
<feature type="transmembrane region" description="Helical" evidence="2">
    <location>
        <begin position="23"/>
        <end position="46"/>
    </location>
</feature>
<evidence type="ECO:0008006" key="5">
    <source>
        <dbReference type="Google" id="ProtNLM"/>
    </source>
</evidence>
<evidence type="ECO:0000313" key="4">
    <source>
        <dbReference type="Proteomes" id="UP000466535"/>
    </source>
</evidence>
<feature type="transmembrane region" description="Helical" evidence="2">
    <location>
        <begin position="113"/>
        <end position="133"/>
    </location>
</feature>
<dbReference type="Gene3D" id="1.20.210.10">
    <property type="entry name" value="Cytochrome c oxidase-like, subunit I domain"/>
    <property type="match status" value="1"/>
</dbReference>
<keyword evidence="2" id="KW-1133">Transmembrane helix</keyword>
<organism evidence="3 4">
    <name type="scientific">Halovenus carboxidivorans</name>
    <dbReference type="NCBI Taxonomy" id="2692199"/>
    <lineage>
        <taxon>Archaea</taxon>
        <taxon>Methanobacteriati</taxon>
        <taxon>Methanobacteriota</taxon>
        <taxon>Stenosarchaea group</taxon>
        <taxon>Halobacteria</taxon>
        <taxon>Halobacteriales</taxon>
        <taxon>Haloarculaceae</taxon>
        <taxon>Halovenus</taxon>
    </lineage>
</organism>
<comment type="caution">
    <text evidence="3">The sequence shown here is derived from an EMBL/GenBank/DDBJ whole genome shotgun (WGS) entry which is preliminary data.</text>
</comment>
<dbReference type="SUPFAM" id="SSF81442">
    <property type="entry name" value="Cytochrome c oxidase subunit I-like"/>
    <property type="match status" value="1"/>
</dbReference>
<name>A0A6B0TAW2_9EURY</name>
<feature type="transmembrane region" description="Helical" evidence="2">
    <location>
        <begin position="87"/>
        <end position="107"/>
    </location>
</feature>
<keyword evidence="4" id="KW-1185">Reference proteome</keyword>